<evidence type="ECO:0000256" key="3">
    <source>
        <dbReference type="ARBA" id="ARBA00022605"/>
    </source>
</evidence>
<dbReference type="OrthoDB" id="9807137at2"/>
<dbReference type="PANTHER" id="PTHR42701:SF1">
    <property type="entry name" value="IMIDAZOLE GLYCEROL PHOSPHATE SYNTHASE SUBUNIT HISH"/>
    <property type="match status" value="1"/>
</dbReference>
<dbReference type="EC" id="3.5.1.2" evidence="10"/>
<protein>
    <recommendedName>
        <fullName evidence="10">Imidazole glycerol phosphate synthase subunit HisH</fullName>
        <ecNumber evidence="10">4.3.2.10</ecNumber>
    </recommendedName>
    <alternativeName>
        <fullName evidence="10">IGP synthase glutaminase subunit</fullName>
        <ecNumber evidence="10">3.5.1.2</ecNumber>
    </alternativeName>
    <alternativeName>
        <fullName evidence="10">IGP synthase subunit HisH</fullName>
    </alternativeName>
    <alternativeName>
        <fullName evidence="10">ImGP synthase subunit HisH</fullName>
        <shortName evidence="10">IGPS subunit HisH</shortName>
    </alternativeName>
</protein>
<comment type="function">
    <text evidence="10">IGPS catalyzes the conversion of PRFAR and glutamine to IGP, AICAR and glutamate. The HisH subunit catalyzes the hydrolysis of glutamine to glutamate and ammonia as part of the synthesis of IGP and AICAR. The resulting ammonia molecule is channeled to the active site of HisF.</text>
</comment>
<keyword evidence="3 10" id="KW-0028">Amino-acid biosynthesis</keyword>
<organism evidence="13 14">
    <name type="scientific">Flexibacter flexilis DSM 6793</name>
    <dbReference type="NCBI Taxonomy" id="927664"/>
    <lineage>
        <taxon>Bacteria</taxon>
        <taxon>Pseudomonadati</taxon>
        <taxon>Bacteroidota</taxon>
        <taxon>Cytophagia</taxon>
        <taxon>Cytophagales</taxon>
        <taxon>Flexibacteraceae</taxon>
        <taxon>Flexibacter</taxon>
    </lineage>
</organism>
<gene>
    <name evidence="10" type="primary">hisH</name>
    <name evidence="13" type="ORF">SAMN05421780_110127</name>
</gene>
<comment type="pathway">
    <text evidence="1 10">Amino-acid biosynthesis; L-histidine biosynthesis; L-histidine from 5-phospho-alpha-D-ribose 1-diphosphate: step 5/9.</text>
</comment>
<keyword evidence="7 10" id="KW-0456">Lyase</keyword>
<sequence>MKVAIVEYNAGNVQSVKYALERLGVEPVLTSDVTELRSADKVIFPGVGEASSAMRFLKNKNLDKIIPTLTQPVLGICLGLQLLCRHSQEGDADCLGVFDVEVCRFPQATEKVPHVGWNTLQLTDNVLLKDLPPLPHVYYVHSYYAQLSPYTIATTDYIVPFSAMLHRDNFYAAQFHPEKSSEVGEKIIANFLNL</sequence>
<dbReference type="GO" id="GO:0016829">
    <property type="term" value="F:lyase activity"/>
    <property type="evidence" value="ECO:0007669"/>
    <property type="project" value="UniProtKB-KW"/>
</dbReference>
<dbReference type="Pfam" id="PF00117">
    <property type="entry name" value="GATase"/>
    <property type="match status" value="1"/>
</dbReference>
<proteinExistence type="inferred from homology"/>
<feature type="active site" evidence="10 11">
    <location>
        <position position="176"/>
    </location>
</feature>
<keyword evidence="13" id="KW-0808">Transferase</keyword>
<evidence type="ECO:0000256" key="4">
    <source>
        <dbReference type="ARBA" id="ARBA00022801"/>
    </source>
</evidence>
<feature type="active site" description="Nucleophile" evidence="10 11">
    <location>
        <position position="77"/>
    </location>
</feature>
<evidence type="ECO:0000256" key="1">
    <source>
        <dbReference type="ARBA" id="ARBA00005091"/>
    </source>
</evidence>
<dbReference type="InterPro" id="IPR017926">
    <property type="entry name" value="GATASE"/>
</dbReference>
<keyword evidence="4 10" id="KW-0378">Hydrolase</keyword>
<feature type="active site" evidence="10 11">
    <location>
        <position position="178"/>
    </location>
</feature>
<comment type="subcellular location">
    <subcellularLocation>
        <location evidence="10">Cytoplasm</location>
    </subcellularLocation>
</comment>
<keyword evidence="14" id="KW-1185">Reference proteome</keyword>
<name>A0A1I1MK78_9BACT</name>
<comment type="catalytic activity">
    <reaction evidence="8 10">
        <text>5-[(5-phospho-1-deoxy-D-ribulos-1-ylimino)methylamino]-1-(5-phospho-beta-D-ribosyl)imidazole-4-carboxamide + L-glutamine = D-erythro-1-(imidazol-4-yl)glycerol 3-phosphate + 5-amino-1-(5-phospho-beta-D-ribosyl)imidazole-4-carboxamide + L-glutamate + H(+)</text>
        <dbReference type="Rhea" id="RHEA:24793"/>
        <dbReference type="ChEBI" id="CHEBI:15378"/>
        <dbReference type="ChEBI" id="CHEBI:29985"/>
        <dbReference type="ChEBI" id="CHEBI:58278"/>
        <dbReference type="ChEBI" id="CHEBI:58359"/>
        <dbReference type="ChEBI" id="CHEBI:58475"/>
        <dbReference type="ChEBI" id="CHEBI:58525"/>
        <dbReference type="EC" id="4.3.2.10"/>
    </reaction>
</comment>
<feature type="domain" description="Glutamine amidotransferase" evidence="12">
    <location>
        <begin position="6"/>
        <end position="192"/>
    </location>
</feature>
<evidence type="ECO:0000256" key="11">
    <source>
        <dbReference type="PIRSR" id="PIRSR000495-1"/>
    </source>
</evidence>
<dbReference type="RefSeq" id="WP_091515237.1">
    <property type="nucleotide sequence ID" value="NZ_FOLE01000010.1"/>
</dbReference>
<dbReference type="GO" id="GO:0000105">
    <property type="term" value="P:L-histidine biosynthetic process"/>
    <property type="evidence" value="ECO:0007669"/>
    <property type="project" value="UniProtKB-UniRule"/>
</dbReference>
<dbReference type="PIRSF" id="PIRSF000495">
    <property type="entry name" value="Amidotransf_hisH"/>
    <property type="match status" value="1"/>
</dbReference>
<dbReference type="GO" id="GO:0005737">
    <property type="term" value="C:cytoplasm"/>
    <property type="evidence" value="ECO:0007669"/>
    <property type="project" value="UniProtKB-SubCell"/>
</dbReference>
<dbReference type="HAMAP" id="MF_00278">
    <property type="entry name" value="HisH"/>
    <property type="match status" value="1"/>
</dbReference>
<dbReference type="PROSITE" id="PS51273">
    <property type="entry name" value="GATASE_TYPE_1"/>
    <property type="match status" value="1"/>
</dbReference>
<dbReference type="EMBL" id="FOLE01000010">
    <property type="protein sequence ID" value="SFC83043.1"/>
    <property type="molecule type" value="Genomic_DNA"/>
</dbReference>
<dbReference type="PANTHER" id="PTHR42701">
    <property type="entry name" value="IMIDAZOLE GLYCEROL PHOSPHATE SYNTHASE SUBUNIT HISH"/>
    <property type="match status" value="1"/>
</dbReference>
<evidence type="ECO:0000256" key="6">
    <source>
        <dbReference type="ARBA" id="ARBA00023102"/>
    </source>
</evidence>
<dbReference type="CDD" id="cd01748">
    <property type="entry name" value="GATase1_IGP_Synthase"/>
    <property type="match status" value="1"/>
</dbReference>
<dbReference type="STRING" id="927664.SAMN05421780_110127"/>
<dbReference type="EC" id="4.3.2.10" evidence="10"/>
<evidence type="ECO:0000256" key="10">
    <source>
        <dbReference type="HAMAP-Rule" id="MF_00278"/>
    </source>
</evidence>
<dbReference type="SUPFAM" id="SSF52317">
    <property type="entry name" value="Class I glutamine amidotransferase-like"/>
    <property type="match status" value="1"/>
</dbReference>
<keyword evidence="5 10" id="KW-0315">Glutamine amidotransferase</keyword>
<accession>A0A1I1MK78</accession>
<dbReference type="Proteomes" id="UP000199514">
    <property type="component" value="Unassembled WGS sequence"/>
</dbReference>
<dbReference type="AlphaFoldDB" id="A0A1I1MK78"/>
<dbReference type="GO" id="GO:0000107">
    <property type="term" value="F:imidazoleglycerol-phosphate synthase activity"/>
    <property type="evidence" value="ECO:0007669"/>
    <property type="project" value="UniProtKB-UniRule"/>
</dbReference>
<dbReference type="NCBIfam" id="TIGR01855">
    <property type="entry name" value="IMP_synth_hisH"/>
    <property type="match status" value="1"/>
</dbReference>
<evidence type="ECO:0000256" key="7">
    <source>
        <dbReference type="ARBA" id="ARBA00023239"/>
    </source>
</evidence>
<evidence type="ECO:0000256" key="2">
    <source>
        <dbReference type="ARBA" id="ARBA00011152"/>
    </source>
</evidence>
<dbReference type="InterPro" id="IPR029062">
    <property type="entry name" value="Class_I_gatase-like"/>
</dbReference>
<comment type="subunit">
    <text evidence="2 10">Heterodimer of HisH and HisF.</text>
</comment>
<evidence type="ECO:0000259" key="12">
    <source>
        <dbReference type="Pfam" id="PF00117"/>
    </source>
</evidence>
<dbReference type="GO" id="GO:0004359">
    <property type="term" value="F:glutaminase activity"/>
    <property type="evidence" value="ECO:0007669"/>
    <property type="project" value="UniProtKB-EC"/>
</dbReference>
<evidence type="ECO:0000256" key="8">
    <source>
        <dbReference type="ARBA" id="ARBA00047838"/>
    </source>
</evidence>
<dbReference type="UniPathway" id="UPA00031">
    <property type="reaction ID" value="UER00010"/>
</dbReference>
<comment type="catalytic activity">
    <reaction evidence="9 10">
        <text>L-glutamine + H2O = L-glutamate + NH4(+)</text>
        <dbReference type="Rhea" id="RHEA:15889"/>
        <dbReference type="ChEBI" id="CHEBI:15377"/>
        <dbReference type="ChEBI" id="CHEBI:28938"/>
        <dbReference type="ChEBI" id="CHEBI:29985"/>
        <dbReference type="ChEBI" id="CHEBI:58359"/>
        <dbReference type="EC" id="3.5.1.2"/>
    </reaction>
</comment>
<evidence type="ECO:0000256" key="9">
    <source>
        <dbReference type="ARBA" id="ARBA00049534"/>
    </source>
</evidence>
<reference evidence="13 14" key="1">
    <citation type="submission" date="2016-10" db="EMBL/GenBank/DDBJ databases">
        <authorList>
            <person name="de Groot N.N."/>
        </authorList>
    </citation>
    <scope>NUCLEOTIDE SEQUENCE [LARGE SCALE GENOMIC DNA]</scope>
    <source>
        <strain evidence="13 14">DSM 6793</strain>
    </source>
</reference>
<evidence type="ECO:0000256" key="5">
    <source>
        <dbReference type="ARBA" id="ARBA00022962"/>
    </source>
</evidence>
<dbReference type="Gene3D" id="3.40.50.880">
    <property type="match status" value="1"/>
</dbReference>
<keyword evidence="6 10" id="KW-0368">Histidine biosynthesis</keyword>
<keyword evidence="10" id="KW-0963">Cytoplasm</keyword>
<dbReference type="InterPro" id="IPR010139">
    <property type="entry name" value="Imidazole-glycPsynth_HisH"/>
</dbReference>
<evidence type="ECO:0000313" key="13">
    <source>
        <dbReference type="EMBL" id="SFC83043.1"/>
    </source>
</evidence>
<evidence type="ECO:0000313" key="14">
    <source>
        <dbReference type="Proteomes" id="UP000199514"/>
    </source>
</evidence>